<dbReference type="AlphaFoldDB" id="A0A239DYT2"/>
<dbReference type="InterPro" id="IPR032710">
    <property type="entry name" value="NTF2-like_dom_sf"/>
</dbReference>
<dbReference type="RefSeq" id="WP_089218812.1">
    <property type="nucleotide sequence ID" value="NZ_FZOS01000005.1"/>
</dbReference>
<evidence type="ECO:0000259" key="1">
    <source>
        <dbReference type="Pfam" id="PF12680"/>
    </source>
</evidence>
<feature type="domain" description="SnoaL-like" evidence="1">
    <location>
        <begin position="32"/>
        <end position="128"/>
    </location>
</feature>
<reference evidence="3" key="1">
    <citation type="submission" date="2017-06" db="EMBL/GenBank/DDBJ databases">
        <authorList>
            <person name="Varghese N."/>
            <person name="Submissions S."/>
        </authorList>
    </citation>
    <scope>NUCLEOTIDE SEQUENCE [LARGE SCALE GENOMIC DNA]</scope>
    <source>
        <strain evidence="3">LNB2</strain>
    </source>
</reference>
<gene>
    <name evidence="2" type="ORF">SAMN06295912_10583</name>
</gene>
<dbReference type="SUPFAM" id="SSF54427">
    <property type="entry name" value="NTF2-like"/>
    <property type="match status" value="1"/>
</dbReference>
<dbReference type="InterPro" id="IPR037401">
    <property type="entry name" value="SnoaL-like"/>
</dbReference>
<dbReference type="OrthoDB" id="4774268at2"/>
<evidence type="ECO:0000313" key="3">
    <source>
        <dbReference type="Proteomes" id="UP000198281"/>
    </source>
</evidence>
<dbReference type="EMBL" id="FZOS01000005">
    <property type="protein sequence ID" value="SNS36862.1"/>
    <property type="molecule type" value="Genomic_DNA"/>
</dbReference>
<proteinExistence type="predicted"/>
<organism evidence="2 3">
    <name type="scientific">Edaphosphingomonas laterariae</name>
    <dbReference type="NCBI Taxonomy" id="861865"/>
    <lineage>
        <taxon>Bacteria</taxon>
        <taxon>Pseudomonadati</taxon>
        <taxon>Pseudomonadota</taxon>
        <taxon>Alphaproteobacteria</taxon>
        <taxon>Sphingomonadales</taxon>
        <taxon>Rhizorhabdaceae</taxon>
        <taxon>Edaphosphingomonas</taxon>
    </lineage>
</organism>
<protein>
    <submittedName>
        <fullName evidence="2">SnoaL-like domain-containing protein</fullName>
    </submittedName>
</protein>
<dbReference type="Pfam" id="PF12680">
    <property type="entry name" value="SnoaL_2"/>
    <property type="match status" value="1"/>
</dbReference>
<dbReference type="Proteomes" id="UP000198281">
    <property type="component" value="Unassembled WGS sequence"/>
</dbReference>
<evidence type="ECO:0000313" key="2">
    <source>
        <dbReference type="EMBL" id="SNS36862.1"/>
    </source>
</evidence>
<dbReference type="Gene3D" id="3.10.450.50">
    <property type="match status" value="1"/>
</dbReference>
<accession>A0A239DYT2</accession>
<name>A0A239DYT2_9SPHN</name>
<sequence>MAHPHDEVAGTVERLIEAFKECERRNSWSWLADEFYHQDCVYICEYGGVMPVTANGREEIRRTHYGRDMEVGSGWAGWTFPIVDYAVNGDSIITHWKNRGPGTRPDGSYYETPGVSFITYGGDGKFIRQFDMFDIGHQMVLCDELEAAGLLSPQLKAEWVVPMKQRIIAKLQGA</sequence>
<keyword evidence="3" id="KW-1185">Reference proteome</keyword>